<organism evidence="2 3">
    <name type="scientific">Malassezia restricta (strain ATCC 96810 / NBRC 103918 / CBS 7877)</name>
    <name type="common">Seborrheic dermatitis infection agent</name>
    <dbReference type="NCBI Taxonomy" id="425264"/>
    <lineage>
        <taxon>Eukaryota</taxon>
        <taxon>Fungi</taxon>
        <taxon>Dikarya</taxon>
        <taxon>Basidiomycota</taxon>
        <taxon>Ustilaginomycotina</taxon>
        <taxon>Malasseziomycetes</taxon>
        <taxon>Malasseziales</taxon>
        <taxon>Malasseziaceae</taxon>
        <taxon>Malassezia</taxon>
    </lineage>
</organism>
<proteinExistence type="predicted"/>
<evidence type="ECO:0000313" key="2">
    <source>
        <dbReference type="EMBL" id="AYO42051.1"/>
    </source>
</evidence>
<name>A0A3G2S1W5_MALR7</name>
<keyword evidence="3" id="KW-1185">Reference proteome</keyword>
<dbReference type="STRING" id="425264.A0A3G2S1W5"/>
<reference evidence="2 3" key="1">
    <citation type="submission" date="2018-10" db="EMBL/GenBank/DDBJ databases">
        <title>Complete genome sequence of Malassezia restricta CBS 7877.</title>
        <authorList>
            <person name="Morand S.C."/>
            <person name="Bertignac M."/>
            <person name="Iltis A."/>
            <person name="Kolder I."/>
            <person name="Pirovano W."/>
            <person name="Jourdain R."/>
            <person name="Clavaud C."/>
        </authorList>
    </citation>
    <scope>NUCLEOTIDE SEQUENCE [LARGE SCALE GENOMIC DNA]</scope>
    <source>
        <strain evidence="2 3">CBS 7877</strain>
    </source>
</reference>
<dbReference type="InterPro" id="IPR036872">
    <property type="entry name" value="CH_dom_sf"/>
</dbReference>
<evidence type="ECO:0000256" key="1">
    <source>
        <dbReference type="SAM" id="Coils"/>
    </source>
</evidence>
<dbReference type="EMBL" id="CP033149">
    <property type="protein sequence ID" value="AYO42051.1"/>
    <property type="molecule type" value="Genomic_DNA"/>
</dbReference>
<dbReference type="AlphaFoldDB" id="A0A3G2S1W5"/>
<protein>
    <recommendedName>
        <fullName evidence="4">HOOK N-terminal domain-containing protein</fullName>
    </recommendedName>
</protein>
<accession>A0A3G2S1W5</accession>
<dbReference type="OrthoDB" id="49395at2759"/>
<keyword evidence="1" id="KW-0175">Coiled coil</keyword>
<evidence type="ECO:0008006" key="4">
    <source>
        <dbReference type="Google" id="ProtNLM"/>
    </source>
</evidence>
<gene>
    <name evidence="2" type="ORF">DNF11_1101</name>
</gene>
<dbReference type="SUPFAM" id="SSF116907">
    <property type="entry name" value="Hook domain"/>
    <property type="match status" value="1"/>
</dbReference>
<evidence type="ECO:0000313" key="3">
    <source>
        <dbReference type="Proteomes" id="UP000269793"/>
    </source>
</evidence>
<dbReference type="Gene3D" id="1.10.418.10">
    <property type="entry name" value="Calponin-like domain"/>
    <property type="match status" value="1"/>
</dbReference>
<feature type="coiled-coil region" evidence="1">
    <location>
        <begin position="196"/>
        <end position="342"/>
    </location>
</feature>
<dbReference type="VEuPathDB" id="FungiDB:DNF11_1101"/>
<sequence length="553" mass="63181">MSMPSEAEALTAFIHWVQTICVGRHIKDVNALCDGSALFEVLQGVDDVHFLPPRSSSLETLHRRVVSFCTQELHIPEEVLPVIDIKEASKERSPSKSDLLKLLRLVLVIVLKSDHNDEQVNAMQTLSLDEQLIMKQVVEDVLSDYTSSDTTPPTTKEPIDGGANREEVITLRRDVELGKQRLSDCQDQLAHTESHVDRVTTENKELLSQLSALRQIQHERDALRDQLDEAKPMLEAYKKQERSLSKVRERAEEATELKRSVKELEKQIAELMEQSSEAADRTASQLAEQHRSVTLKSDRKYTELVEEHTQLAHEHEELKMQLEKLMEERRQDQTQMHSLLERVRTLEVDTPHDDLAPSLDLETQQQEFESMSPLEDDPMSSTDVTVMMDAVKADVTALRNNLTSKHAEAENLLRKLEKKAPKEAGKTSTKDIKNIGDLLTDSFRHEDLIMQRLQRCWDHVNKHMQQRVLSSPVLTDVERERDALRQEQRLMASAYHQLSQRLYREVSWQHVIPPVPVDSDDRVPEVPRVSGSGLSWIAQQRNAVSGALGFTSK</sequence>
<dbReference type="Proteomes" id="UP000269793">
    <property type="component" value="Chromosome II"/>
</dbReference>